<evidence type="ECO:0000256" key="3">
    <source>
        <dbReference type="ARBA" id="ARBA00022692"/>
    </source>
</evidence>
<dbReference type="PANTHER" id="PTHR21659:SF57">
    <property type="entry name" value="PLASMA MEMBRANE PROTEOLIPID 31"/>
    <property type="match status" value="1"/>
</dbReference>
<feature type="region of interest" description="Disordered" evidence="6">
    <location>
        <begin position="65"/>
        <end position="86"/>
    </location>
</feature>
<evidence type="ECO:0000256" key="1">
    <source>
        <dbReference type="ARBA" id="ARBA00004370"/>
    </source>
</evidence>
<organism evidence="8 9">
    <name type="scientific">Escovopsis weberi</name>
    <dbReference type="NCBI Taxonomy" id="150374"/>
    <lineage>
        <taxon>Eukaryota</taxon>
        <taxon>Fungi</taxon>
        <taxon>Dikarya</taxon>
        <taxon>Ascomycota</taxon>
        <taxon>Pezizomycotina</taxon>
        <taxon>Sordariomycetes</taxon>
        <taxon>Hypocreomycetidae</taxon>
        <taxon>Hypocreales</taxon>
        <taxon>Hypocreaceae</taxon>
        <taxon>Escovopsis</taxon>
    </lineage>
</organism>
<keyword evidence="5 7" id="KW-0472">Membrane</keyword>
<dbReference type="AlphaFoldDB" id="A0A0M9VV29"/>
<dbReference type="OrthoDB" id="2802411at2759"/>
<dbReference type="Proteomes" id="UP000053831">
    <property type="component" value="Unassembled WGS sequence"/>
</dbReference>
<comment type="similarity">
    <text evidence="2">Belongs to the UPF0057 (PMP3) family.</text>
</comment>
<comment type="subcellular location">
    <subcellularLocation>
        <location evidence="1">Membrane</location>
    </subcellularLocation>
</comment>
<sequence>MCTNDIFLGVLAVLFPPLPVWVKSGLCSADALINILLCLLGYLPGLLHAWYIIAKHPDPPYDYQYDHQHQHQHAYSYEPVPAPARPPHDARVAYEYVYVRSPPPQGGMHYPPAGAASPHQGHHQQQQQQSYPHQGYHQQQQQQQQQQHEYSQQQQHHHVQDGMNYGTAGAWSQQHHDGQGYGEGGSNAPPPPYTPLPGDHKIQTRD</sequence>
<keyword evidence="3 7" id="KW-0812">Transmembrane</keyword>
<keyword evidence="4 7" id="KW-1133">Transmembrane helix</keyword>
<dbReference type="PANTHER" id="PTHR21659">
    <property type="entry name" value="HYDROPHOBIC PROTEIN RCI2 LOW TEMPERATURE AND SALT RESPONSIVE PROTEIN LTI6 -RELATED"/>
    <property type="match status" value="1"/>
</dbReference>
<proteinExistence type="inferred from homology"/>
<dbReference type="EMBL" id="LGSR01000017">
    <property type="protein sequence ID" value="KOS20549.1"/>
    <property type="molecule type" value="Genomic_DNA"/>
</dbReference>
<evidence type="ECO:0000256" key="4">
    <source>
        <dbReference type="ARBA" id="ARBA00022989"/>
    </source>
</evidence>
<feature type="transmembrane region" description="Helical" evidence="7">
    <location>
        <begin position="31"/>
        <end position="53"/>
    </location>
</feature>
<evidence type="ECO:0000256" key="2">
    <source>
        <dbReference type="ARBA" id="ARBA00009530"/>
    </source>
</evidence>
<evidence type="ECO:0000256" key="7">
    <source>
        <dbReference type="SAM" id="Phobius"/>
    </source>
</evidence>
<feature type="transmembrane region" description="Helical" evidence="7">
    <location>
        <begin position="6"/>
        <end position="22"/>
    </location>
</feature>
<reference evidence="8 9" key="1">
    <citation type="submission" date="2015-07" db="EMBL/GenBank/DDBJ databases">
        <title>The genome of the fungus Escovopsis weberi, a specialized disease agent of ant agriculture.</title>
        <authorList>
            <person name="de Man T.J."/>
            <person name="Stajich J.E."/>
            <person name="Kubicek C.P."/>
            <person name="Chenthamara K."/>
            <person name="Atanasova L."/>
            <person name="Druzhinina I.S."/>
            <person name="Birnbaum S."/>
            <person name="Barribeau S.M."/>
            <person name="Teiling C."/>
            <person name="Suen G."/>
            <person name="Currie C."/>
            <person name="Gerardo N.M."/>
        </authorList>
    </citation>
    <scope>NUCLEOTIDE SEQUENCE [LARGE SCALE GENOMIC DNA]</scope>
</reference>
<evidence type="ECO:0000256" key="5">
    <source>
        <dbReference type="ARBA" id="ARBA00023136"/>
    </source>
</evidence>
<accession>A0A0M9VV29</accession>
<keyword evidence="9" id="KW-1185">Reference proteome</keyword>
<feature type="compositionally biased region" description="Low complexity" evidence="6">
    <location>
        <begin position="112"/>
        <end position="154"/>
    </location>
</feature>
<comment type="caution">
    <text evidence="8">The sequence shown here is derived from an EMBL/GenBank/DDBJ whole genome shotgun (WGS) entry which is preliminary data.</text>
</comment>
<feature type="region of interest" description="Disordered" evidence="6">
    <location>
        <begin position="105"/>
        <end position="206"/>
    </location>
</feature>
<dbReference type="InterPro" id="IPR000612">
    <property type="entry name" value="PMP3"/>
</dbReference>
<evidence type="ECO:0000313" key="8">
    <source>
        <dbReference type="EMBL" id="KOS20549.1"/>
    </source>
</evidence>
<dbReference type="GO" id="GO:0016020">
    <property type="term" value="C:membrane"/>
    <property type="evidence" value="ECO:0007669"/>
    <property type="project" value="UniProtKB-SubCell"/>
</dbReference>
<protein>
    <submittedName>
        <fullName evidence="8">Plasma membrane proteolipid 3</fullName>
    </submittedName>
</protein>
<name>A0A0M9VV29_ESCWE</name>
<evidence type="ECO:0000256" key="6">
    <source>
        <dbReference type="SAM" id="MobiDB-lite"/>
    </source>
</evidence>
<gene>
    <name evidence="8" type="ORF">ESCO_005351</name>
</gene>
<dbReference type="Pfam" id="PF01679">
    <property type="entry name" value="Pmp3"/>
    <property type="match status" value="1"/>
</dbReference>
<evidence type="ECO:0000313" key="9">
    <source>
        <dbReference type="Proteomes" id="UP000053831"/>
    </source>
</evidence>